<dbReference type="SUPFAM" id="SSF46689">
    <property type="entry name" value="Homeodomain-like"/>
    <property type="match status" value="1"/>
</dbReference>
<sequence length="285" mass="33251">MPQFDQYKNRSVDIEFAAVEDFETLPYPERFTLIFITNGIIIAQLNERPIEISAPGVLCLSMDDKLHIISKDNISAQSFCFHPDFFKTSKIPETQTHKPSYLKIQTGLSVFQRDNDQTGVPHISSKAYPRLLEWFFVMGTEVYAQSNPLWVCRIKKYLIQILELIENLNHQSEQTPFDLVLDYIYTNYSNKITLEDLTNCAYLNRVSLNEIFQKRCGCTAMGYLLSYRLKVAGHLLVHTDMTLDEIARSIGFQFDTYFIKQFTAKRGMSPTTFRNTYRKPYLYYI</sequence>
<feature type="domain" description="HTH araC/xylS-type" evidence="4">
    <location>
        <begin position="178"/>
        <end position="276"/>
    </location>
</feature>
<reference evidence="6" key="1">
    <citation type="journal article" date="2019" name="Int. J. Syst. Evol. Microbiol.">
        <title>The Global Catalogue of Microorganisms (GCM) 10K type strain sequencing project: providing services to taxonomists for standard genome sequencing and annotation.</title>
        <authorList>
            <consortium name="The Broad Institute Genomics Platform"/>
            <consortium name="The Broad Institute Genome Sequencing Center for Infectious Disease"/>
            <person name="Wu L."/>
            <person name="Ma J."/>
        </authorList>
    </citation>
    <scope>NUCLEOTIDE SEQUENCE [LARGE SCALE GENOMIC DNA]</scope>
    <source>
        <strain evidence="6">CGMCC 1.7693</strain>
    </source>
</reference>
<dbReference type="RefSeq" id="WP_188733372.1">
    <property type="nucleotide sequence ID" value="NZ_BMLW01000002.1"/>
</dbReference>
<keyword evidence="6" id="KW-1185">Reference proteome</keyword>
<dbReference type="InterPro" id="IPR009057">
    <property type="entry name" value="Homeodomain-like_sf"/>
</dbReference>
<evidence type="ECO:0000313" key="6">
    <source>
        <dbReference type="Proteomes" id="UP000641206"/>
    </source>
</evidence>
<dbReference type="PROSITE" id="PS01124">
    <property type="entry name" value="HTH_ARAC_FAMILY_2"/>
    <property type="match status" value="1"/>
</dbReference>
<evidence type="ECO:0000313" key="5">
    <source>
        <dbReference type="EMBL" id="GGP08681.1"/>
    </source>
</evidence>
<proteinExistence type="predicted"/>
<dbReference type="SMART" id="SM00342">
    <property type="entry name" value="HTH_ARAC"/>
    <property type="match status" value="1"/>
</dbReference>
<gene>
    <name evidence="5" type="ORF">GCM10011346_09690</name>
</gene>
<evidence type="ECO:0000259" key="4">
    <source>
        <dbReference type="PROSITE" id="PS01124"/>
    </source>
</evidence>
<dbReference type="Gene3D" id="1.10.10.60">
    <property type="entry name" value="Homeodomain-like"/>
    <property type="match status" value="2"/>
</dbReference>
<evidence type="ECO:0000256" key="3">
    <source>
        <dbReference type="ARBA" id="ARBA00023163"/>
    </source>
</evidence>
<dbReference type="PANTHER" id="PTHR43280:SF28">
    <property type="entry name" value="HTH-TYPE TRANSCRIPTIONAL ACTIVATOR RHAS"/>
    <property type="match status" value="1"/>
</dbReference>
<evidence type="ECO:0000256" key="1">
    <source>
        <dbReference type="ARBA" id="ARBA00023015"/>
    </source>
</evidence>
<organism evidence="5 6">
    <name type="scientific">Oceanobacillus neutriphilus</name>
    <dbReference type="NCBI Taxonomy" id="531815"/>
    <lineage>
        <taxon>Bacteria</taxon>
        <taxon>Bacillati</taxon>
        <taxon>Bacillota</taxon>
        <taxon>Bacilli</taxon>
        <taxon>Bacillales</taxon>
        <taxon>Bacillaceae</taxon>
        <taxon>Oceanobacillus</taxon>
    </lineage>
</organism>
<keyword evidence="2" id="KW-0238">DNA-binding</keyword>
<name>A0ABQ2NRA3_9BACI</name>
<accession>A0ABQ2NRA3</accession>
<dbReference type="EMBL" id="BMLW01000002">
    <property type="protein sequence ID" value="GGP08681.1"/>
    <property type="molecule type" value="Genomic_DNA"/>
</dbReference>
<comment type="caution">
    <text evidence="5">The sequence shown here is derived from an EMBL/GenBank/DDBJ whole genome shotgun (WGS) entry which is preliminary data.</text>
</comment>
<dbReference type="InterPro" id="IPR018060">
    <property type="entry name" value="HTH_AraC"/>
</dbReference>
<keyword evidence="3" id="KW-0804">Transcription</keyword>
<evidence type="ECO:0000256" key="2">
    <source>
        <dbReference type="ARBA" id="ARBA00023125"/>
    </source>
</evidence>
<dbReference type="Pfam" id="PF12833">
    <property type="entry name" value="HTH_18"/>
    <property type="match status" value="1"/>
</dbReference>
<dbReference type="PANTHER" id="PTHR43280">
    <property type="entry name" value="ARAC-FAMILY TRANSCRIPTIONAL REGULATOR"/>
    <property type="match status" value="1"/>
</dbReference>
<keyword evidence="1" id="KW-0805">Transcription regulation</keyword>
<dbReference type="Proteomes" id="UP000641206">
    <property type="component" value="Unassembled WGS sequence"/>
</dbReference>
<protein>
    <recommendedName>
        <fullName evidence="4">HTH araC/xylS-type domain-containing protein</fullName>
    </recommendedName>
</protein>